<dbReference type="HAMAP" id="MF_02065">
    <property type="entry name" value="MltG"/>
    <property type="match status" value="1"/>
</dbReference>
<keyword evidence="4 7" id="KW-0472">Membrane</keyword>
<accession>A0A0E4C7Z7</accession>
<dbReference type="STRING" id="690567.689"/>
<feature type="site" description="Important for catalytic activity" evidence="7">
    <location>
        <position position="229"/>
    </location>
</feature>
<evidence type="ECO:0000256" key="6">
    <source>
        <dbReference type="ARBA" id="ARBA00023316"/>
    </source>
</evidence>
<keyword evidence="2 7" id="KW-0812">Transmembrane</keyword>
<keyword evidence="8" id="KW-0238">DNA-binding</keyword>
<dbReference type="Proteomes" id="UP000045545">
    <property type="component" value="Unassembled WGS sequence"/>
</dbReference>
<dbReference type="GO" id="GO:0005886">
    <property type="term" value="C:plasma membrane"/>
    <property type="evidence" value="ECO:0007669"/>
    <property type="project" value="UniProtKB-UniRule"/>
</dbReference>
<comment type="similarity">
    <text evidence="7">Belongs to the transglycosylase MltG family.</text>
</comment>
<dbReference type="GO" id="GO:0008932">
    <property type="term" value="F:lytic endotransglycosylase activity"/>
    <property type="evidence" value="ECO:0007669"/>
    <property type="project" value="UniProtKB-UniRule"/>
</dbReference>
<dbReference type="EMBL" id="CGIH01000009">
    <property type="protein sequence ID" value="CFX16697.1"/>
    <property type="molecule type" value="Genomic_DNA"/>
</dbReference>
<dbReference type="Gene3D" id="3.30.160.60">
    <property type="entry name" value="Classic Zinc Finger"/>
    <property type="match status" value="1"/>
</dbReference>
<evidence type="ECO:0000256" key="4">
    <source>
        <dbReference type="ARBA" id="ARBA00023136"/>
    </source>
</evidence>
<keyword evidence="5 7" id="KW-0456">Lyase</keyword>
<dbReference type="PANTHER" id="PTHR30518">
    <property type="entry name" value="ENDOLYTIC MUREIN TRANSGLYCOSYLASE"/>
    <property type="match status" value="1"/>
</dbReference>
<dbReference type="Pfam" id="PF02618">
    <property type="entry name" value="YceG"/>
    <property type="match status" value="1"/>
</dbReference>
<dbReference type="NCBIfam" id="TIGR00247">
    <property type="entry name" value="endolytic transglycosylase MltG"/>
    <property type="match status" value="1"/>
</dbReference>
<gene>
    <name evidence="7" type="primary">mltG</name>
    <name evidence="8" type="ORF">689</name>
</gene>
<dbReference type="AlphaFoldDB" id="A0A0E4C7Z7"/>
<comment type="catalytic activity">
    <reaction evidence="7">
        <text>a peptidoglycan chain = a peptidoglycan chain with N-acetyl-1,6-anhydromuramyl-[peptide] at the reducing end + a peptidoglycan chain with N-acetylglucosamine at the non-reducing end.</text>
        <dbReference type="EC" id="4.2.2.29"/>
    </reaction>
</comment>
<dbReference type="GO" id="GO:0003677">
    <property type="term" value="F:DNA binding"/>
    <property type="evidence" value="ECO:0007669"/>
    <property type="project" value="UniProtKB-KW"/>
</dbReference>
<keyword evidence="3 7" id="KW-1133">Transmembrane helix</keyword>
<dbReference type="PANTHER" id="PTHR30518:SF2">
    <property type="entry name" value="ENDOLYTIC MUREIN TRANSGLYCOSYLASE"/>
    <property type="match status" value="1"/>
</dbReference>
<evidence type="ECO:0000256" key="2">
    <source>
        <dbReference type="ARBA" id="ARBA00022692"/>
    </source>
</evidence>
<dbReference type="CDD" id="cd08010">
    <property type="entry name" value="MltG_like"/>
    <property type="match status" value="1"/>
</dbReference>
<comment type="function">
    <text evidence="7">Functions as a peptidoglycan terminase that cleaves nascent peptidoglycan strands endolytically to terminate their elongation.</text>
</comment>
<dbReference type="RefSeq" id="WP_046495805.1">
    <property type="nucleotide sequence ID" value="NZ_CGIH01000009.1"/>
</dbReference>
<keyword evidence="6 7" id="KW-0961">Cell wall biogenesis/degradation</keyword>
<name>A0A0E4C7Z7_9FIRM</name>
<sequence>MRELQVIPPKTKRISLLLALIALLLLIFSWQYISQKSYLPVDPQDKSQIQVRIPENSNAGDVARILKNNDLIRHERTFVKYCARENLDSRLKAGVYNLSRSQSLQEIGIQIAEGKGMSNAFTIPEGFTLQQIGELLIEKELVSAQDWQDALLDEYDYDFLPACGSKVRLEGFLFPDTYSAAEKTSAHEIIDHMLANFNRHWDKECIELARQRQMSVGEVVIVASLIEKEAQFPSERARIAGVIYNRLKIGMPLQIDATVLYSLGQHKEWVSNKDLQVNSPYNTYRNTGLPPGAIACPGLASIKAALNPETHGYYYYVAKGDGSHYFSKTFAEHEKARQKYQR</sequence>
<dbReference type="EC" id="4.2.2.29" evidence="7"/>
<evidence type="ECO:0000256" key="3">
    <source>
        <dbReference type="ARBA" id="ARBA00022989"/>
    </source>
</evidence>
<dbReference type="Gene3D" id="3.30.1490.480">
    <property type="entry name" value="Endolytic murein transglycosylase"/>
    <property type="match status" value="1"/>
</dbReference>
<keyword evidence="9" id="KW-1185">Reference proteome</keyword>
<dbReference type="OrthoDB" id="9814591at2"/>
<keyword evidence="1 7" id="KW-1003">Cell membrane</keyword>
<dbReference type="GO" id="GO:0071555">
    <property type="term" value="P:cell wall organization"/>
    <property type="evidence" value="ECO:0007669"/>
    <property type="project" value="UniProtKB-KW"/>
</dbReference>
<protein>
    <recommendedName>
        <fullName evidence="7">Endolytic murein transglycosylase</fullName>
        <ecNumber evidence="7">4.2.2.29</ecNumber>
    </recommendedName>
    <alternativeName>
        <fullName evidence="7">Peptidoglycan lytic transglycosylase</fullName>
    </alternativeName>
    <alternativeName>
        <fullName evidence="7">Peptidoglycan polymerization terminase</fullName>
    </alternativeName>
</protein>
<proteinExistence type="inferred from homology"/>
<evidence type="ECO:0000256" key="1">
    <source>
        <dbReference type="ARBA" id="ARBA00022475"/>
    </source>
</evidence>
<evidence type="ECO:0000256" key="7">
    <source>
        <dbReference type="HAMAP-Rule" id="MF_02065"/>
    </source>
</evidence>
<organism evidence="8 9">
    <name type="scientific">Syntrophomonas zehnderi OL-4</name>
    <dbReference type="NCBI Taxonomy" id="690567"/>
    <lineage>
        <taxon>Bacteria</taxon>
        <taxon>Bacillati</taxon>
        <taxon>Bacillota</taxon>
        <taxon>Clostridia</taxon>
        <taxon>Eubacteriales</taxon>
        <taxon>Syntrophomonadaceae</taxon>
        <taxon>Syntrophomonas</taxon>
    </lineage>
</organism>
<evidence type="ECO:0000256" key="5">
    <source>
        <dbReference type="ARBA" id="ARBA00023239"/>
    </source>
</evidence>
<dbReference type="GO" id="GO:0009252">
    <property type="term" value="P:peptidoglycan biosynthetic process"/>
    <property type="evidence" value="ECO:0007669"/>
    <property type="project" value="UniProtKB-UniRule"/>
</dbReference>
<evidence type="ECO:0000313" key="8">
    <source>
        <dbReference type="EMBL" id="CFX16697.1"/>
    </source>
</evidence>
<evidence type="ECO:0000313" key="9">
    <source>
        <dbReference type="Proteomes" id="UP000045545"/>
    </source>
</evidence>
<dbReference type="InterPro" id="IPR003770">
    <property type="entry name" value="MLTG-like"/>
</dbReference>
<reference evidence="8 9" key="1">
    <citation type="submission" date="2015-03" db="EMBL/GenBank/DDBJ databases">
        <authorList>
            <person name="Murphy D."/>
        </authorList>
    </citation>
    <scope>NUCLEOTIDE SEQUENCE [LARGE SCALE GENOMIC DNA]</scope>
    <source>
        <strain evidence="8 9">OL-4</strain>
    </source>
</reference>